<dbReference type="AlphaFoldDB" id="A0A9P6DJC5"/>
<evidence type="ECO:0000256" key="1">
    <source>
        <dbReference type="SAM" id="MobiDB-lite"/>
    </source>
</evidence>
<dbReference type="OrthoDB" id="2799352at2759"/>
<sequence>MSTPLALTTGATDAQKVILAYLTSLNALKGLDNVLNKGKFVLDEALIQPHPDQRPLAEAFVLDLLVKVQNQHLTSHGGNEIIVVAKGPMYAGERSMHAAVASDHPMDGNGKLVEFWVLDGQHRLEALRRAEHKAIHVTVYHEDFLLMNSSLLKQFMAAKNDELIQNPLSPVDRLKLLIAVLHSLQGHKCGYQFVIEKSHKWAGLNFLQLLRGWVQEKAEGWVWNQNRTTNGYEDKEGTGSEADKNEAADNGGSKADNKDKDKDGDRDKDDHRDKDNNNEDDRDDNEENNDHNNNDNNNNDDNDNDNDDNDAYDSNGLGEDKHGTEDDEVKDDFQGPDAGDSNNRDHTGHRGQIFPDSLMESFHSFVYPIFSQLRHSDAIDLVDRDIAEPGSKFNFIIKQFYTLHALNKDSIFRLPCLLTGYFTQTKYISRVTTWYEAQRHLPQFSEDPLKYGFYALFLHSLAYSVDTYGKRLACGHCILDIDKYRNGLKELNHTIIRLICQLFNCSWDDLPDFTYPSNMEDDWNSTKWGDSTFRSECPYVKDPNALIKTLLKRLRLMTGQCSNGEPWWNLAAVCKVLDQITYISQLIAVLTFNIACLDPQASEFLTHKIANGTCPRTVFRLFKDIWIVIQWVKGENIHHCESFIPMKLNTTLCQLWEVYYTLIHPAEKHLAMILWENSKSRLYMVYAWVWNGEVPKTPQFTCIFKATMEKFCSMKNCNICTFRHLNVVLGCVYLGSNFISKHFTVDYLTQQRSHSGSVECNHYGHSSSMLPTITTDSLQIYSNISDEWGNLVGFSPGSLFC</sequence>
<reference evidence="2" key="1">
    <citation type="submission" date="2020-11" db="EMBL/GenBank/DDBJ databases">
        <authorList>
            <consortium name="DOE Joint Genome Institute"/>
            <person name="Ahrendt S."/>
            <person name="Riley R."/>
            <person name="Andreopoulos W."/>
            <person name="Labutti K."/>
            <person name="Pangilinan J."/>
            <person name="Ruiz-Duenas F.J."/>
            <person name="Barrasa J.M."/>
            <person name="Sanchez-Garcia M."/>
            <person name="Camarero S."/>
            <person name="Miyauchi S."/>
            <person name="Serrano A."/>
            <person name="Linde D."/>
            <person name="Babiker R."/>
            <person name="Drula E."/>
            <person name="Ayuso-Fernandez I."/>
            <person name="Pacheco R."/>
            <person name="Padilla G."/>
            <person name="Ferreira P."/>
            <person name="Barriuso J."/>
            <person name="Kellner H."/>
            <person name="Castanera R."/>
            <person name="Alfaro M."/>
            <person name="Ramirez L."/>
            <person name="Pisabarro A.G."/>
            <person name="Kuo A."/>
            <person name="Tritt A."/>
            <person name="Lipzen A."/>
            <person name="He G."/>
            <person name="Yan M."/>
            <person name="Ng V."/>
            <person name="Cullen D."/>
            <person name="Martin F."/>
            <person name="Rosso M.-N."/>
            <person name="Henrissat B."/>
            <person name="Hibbett D."/>
            <person name="Martinez A.T."/>
            <person name="Grigoriev I.V."/>
        </authorList>
    </citation>
    <scope>NUCLEOTIDE SEQUENCE</scope>
    <source>
        <strain evidence="2">ATCC 90797</strain>
    </source>
</reference>
<dbReference type="PANTHER" id="PTHR48194:SF1">
    <property type="entry name" value="INTEGRATOR COMPLEX SUBUNIT 10-LIKE PROTEIN"/>
    <property type="match status" value="1"/>
</dbReference>
<dbReference type="InterPro" id="IPR053129">
    <property type="entry name" value="Integrator_complex_assoc"/>
</dbReference>
<feature type="region of interest" description="Disordered" evidence="1">
    <location>
        <begin position="228"/>
        <end position="352"/>
    </location>
</feature>
<evidence type="ECO:0000313" key="3">
    <source>
        <dbReference type="Proteomes" id="UP000807025"/>
    </source>
</evidence>
<accession>A0A9P6DJC5</accession>
<protein>
    <submittedName>
        <fullName evidence="2">Uncharacterized protein</fullName>
    </submittedName>
</protein>
<dbReference type="EMBL" id="MU154533">
    <property type="protein sequence ID" value="KAF9499165.1"/>
    <property type="molecule type" value="Genomic_DNA"/>
</dbReference>
<proteinExistence type="predicted"/>
<gene>
    <name evidence="2" type="ORF">BDN71DRAFT_1428214</name>
</gene>
<name>A0A9P6DJC5_PLEER</name>
<feature type="compositionally biased region" description="Acidic residues" evidence="1">
    <location>
        <begin position="298"/>
        <end position="311"/>
    </location>
</feature>
<dbReference type="Proteomes" id="UP000807025">
    <property type="component" value="Unassembled WGS sequence"/>
</dbReference>
<feature type="compositionally biased region" description="Basic and acidic residues" evidence="1">
    <location>
        <begin position="232"/>
        <end position="247"/>
    </location>
</feature>
<feature type="compositionally biased region" description="Basic and acidic residues" evidence="1">
    <location>
        <begin position="255"/>
        <end position="279"/>
    </location>
</feature>
<comment type="caution">
    <text evidence="2">The sequence shown here is derived from an EMBL/GenBank/DDBJ whole genome shotgun (WGS) entry which is preliminary data.</text>
</comment>
<keyword evidence="3" id="KW-1185">Reference proteome</keyword>
<evidence type="ECO:0000313" key="2">
    <source>
        <dbReference type="EMBL" id="KAF9499165.1"/>
    </source>
</evidence>
<dbReference type="PANTHER" id="PTHR48194">
    <property type="entry name" value="FINGER PROTEIN, PUTATIVE-RELATED"/>
    <property type="match status" value="1"/>
</dbReference>
<organism evidence="2 3">
    <name type="scientific">Pleurotus eryngii</name>
    <name type="common">Boletus of the steppes</name>
    <dbReference type="NCBI Taxonomy" id="5323"/>
    <lineage>
        <taxon>Eukaryota</taxon>
        <taxon>Fungi</taxon>
        <taxon>Dikarya</taxon>
        <taxon>Basidiomycota</taxon>
        <taxon>Agaricomycotina</taxon>
        <taxon>Agaricomycetes</taxon>
        <taxon>Agaricomycetidae</taxon>
        <taxon>Agaricales</taxon>
        <taxon>Pleurotineae</taxon>
        <taxon>Pleurotaceae</taxon>
        <taxon>Pleurotus</taxon>
    </lineage>
</organism>